<dbReference type="Proteomes" id="UP001324287">
    <property type="component" value="Chromosome"/>
</dbReference>
<evidence type="ECO:0000313" key="3">
    <source>
        <dbReference type="Proteomes" id="UP001324287"/>
    </source>
</evidence>
<feature type="region of interest" description="Disordered" evidence="1">
    <location>
        <begin position="72"/>
        <end position="92"/>
    </location>
</feature>
<evidence type="ECO:0000256" key="1">
    <source>
        <dbReference type="SAM" id="MobiDB-lite"/>
    </source>
</evidence>
<feature type="region of interest" description="Disordered" evidence="1">
    <location>
        <begin position="16"/>
        <end position="36"/>
    </location>
</feature>
<dbReference type="EMBL" id="CP141261">
    <property type="protein sequence ID" value="WRL63016.1"/>
    <property type="molecule type" value="Genomic_DNA"/>
</dbReference>
<keyword evidence="3" id="KW-1185">Reference proteome</keyword>
<reference evidence="2 3" key="1">
    <citation type="submission" date="2023-12" db="EMBL/GenBank/DDBJ databases">
        <title>Blastococcus brunescens sp. nov., an actonobacterium isolated from sandstone collected in sahara desert.</title>
        <authorList>
            <person name="Gtari M."/>
            <person name="Ghodhbane F."/>
        </authorList>
    </citation>
    <scope>NUCLEOTIDE SEQUENCE [LARGE SCALE GENOMIC DNA]</scope>
    <source>
        <strain evidence="2 3">BMG 8361</strain>
    </source>
</reference>
<proteinExistence type="predicted"/>
<dbReference type="RefSeq" id="WP_324274365.1">
    <property type="nucleotide sequence ID" value="NZ_CP141261.1"/>
</dbReference>
<evidence type="ECO:0000313" key="2">
    <source>
        <dbReference type="EMBL" id="WRL63016.1"/>
    </source>
</evidence>
<accession>A0ABZ1AZT7</accession>
<gene>
    <name evidence="2" type="ORF">U6N30_24680</name>
</gene>
<organism evidence="2 3">
    <name type="scientific">Blastococcus brunescens</name>
    <dbReference type="NCBI Taxonomy" id="1564165"/>
    <lineage>
        <taxon>Bacteria</taxon>
        <taxon>Bacillati</taxon>
        <taxon>Actinomycetota</taxon>
        <taxon>Actinomycetes</taxon>
        <taxon>Geodermatophilales</taxon>
        <taxon>Geodermatophilaceae</taxon>
        <taxon>Blastococcus</taxon>
    </lineage>
</organism>
<protein>
    <submittedName>
        <fullName evidence="2">Uncharacterized protein</fullName>
    </submittedName>
</protein>
<name>A0ABZ1AZT7_9ACTN</name>
<sequence>MGGVVVGVHGGFGRCRGVGGGTPRAQGLDEGPRSEAVSCSLPGRSRICGALLRDMAHLPGRALPCRAVERPAGERRRLRTTVVRSPAGGPAP</sequence>